<reference evidence="2 3" key="1">
    <citation type="submission" date="2020-08" db="EMBL/GenBank/DDBJ databases">
        <title>Genomic Encyclopedia of Type Strains, Phase IV (KMG-IV): sequencing the most valuable type-strain genomes for metagenomic binning, comparative biology and taxonomic classification.</title>
        <authorList>
            <person name="Goeker M."/>
        </authorList>
    </citation>
    <scope>NUCLEOTIDE SEQUENCE [LARGE SCALE GENOMIC DNA]</scope>
    <source>
        <strain evidence="2 3">DSM 45615</strain>
    </source>
</reference>
<keyword evidence="1" id="KW-0732">Signal</keyword>
<feature type="signal peptide" evidence="1">
    <location>
        <begin position="1"/>
        <end position="20"/>
    </location>
</feature>
<dbReference type="Proteomes" id="UP000578449">
    <property type="component" value="Unassembled WGS sequence"/>
</dbReference>
<evidence type="ECO:0008006" key="4">
    <source>
        <dbReference type="Google" id="ProtNLM"/>
    </source>
</evidence>
<organism evidence="2 3">
    <name type="scientific">Thermocatellispora tengchongensis</name>
    <dbReference type="NCBI Taxonomy" id="1073253"/>
    <lineage>
        <taxon>Bacteria</taxon>
        <taxon>Bacillati</taxon>
        <taxon>Actinomycetota</taxon>
        <taxon>Actinomycetes</taxon>
        <taxon>Streptosporangiales</taxon>
        <taxon>Streptosporangiaceae</taxon>
        <taxon>Thermocatellispora</taxon>
    </lineage>
</organism>
<evidence type="ECO:0000313" key="3">
    <source>
        <dbReference type="Proteomes" id="UP000578449"/>
    </source>
</evidence>
<proteinExistence type="predicted"/>
<dbReference type="EMBL" id="JACHGN010000001">
    <property type="protein sequence ID" value="MBB5130787.1"/>
    <property type="molecule type" value="Genomic_DNA"/>
</dbReference>
<sequence length="189" mass="19716">MTRVWRVVACVGLLAVIAVVQRVAPGPAEQYAPITTAGGLGSQVRTEEFVVRAERVAFARAVQFKDELGFVGEPMTTPGVWMVVWATAAATSEALRLQGVEVETAEGSVYAASDALGTLDKVELQPGMPVHGPLLFEVPPQAVAGVTLKVFTQGQRGLRWLGGGTSIDLGVKGTPAPAPALVIGGTREL</sequence>
<name>A0A840P0J1_9ACTN</name>
<dbReference type="RefSeq" id="WP_185047616.1">
    <property type="nucleotide sequence ID" value="NZ_BAABIX010000013.1"/>
</dbReference>
<evidence type="ECO:0000313" key="2">
    <source>
        <dbReference type="EMBL" id="MBB5130787.1"/>
    </source>
</evidence>
<dbReference type="AlphaFoldDB" id="A0A840P0J1"/>
<gene>
    <name evidence="2" type="ORF">HNP84_000475</name>
</gene>
<feature type="chain" id="PRO_5038407259" description="DUF4352 domain-containing protein" evidence="1">
    <location>
        <begin position="21"/>
        <end position="189"/>
    </location>
</feature>
<evidence type="ECO:0000256" key="1">
    <source>
        <dbReference type="SAM" id="SignalP"/>
    </source>
</evidence>
<accession>A0A840P0J1</accession>
<keyword evidence="3" id="KW-1185">Reference proteome</keyword>
<protein>
    <recommendedName>
        <fullName evidence="4">DUF4352 domain-containing protein</fullName>
    </recommendedName>
</protein>
<comment type="caution">
    <text evidence="2">The sequence shown here is derived from an EMBL/GenBank/DDBJ whole genome shotgun (WGS) entry which is preliminary data.</text>
</comment>